<proteinExistence type="predicted"/>
<reference evidence="3" key="2">
    <citation type="submission" date="2015-01" db="EMBL/GenBank/DDBJ databases">
        <title>Evolutionary Origins and Diversification of the Mycorrhizal Mutualists.</title>
        <authorList>
            <consortium name="DOE Joint Genome Institute"/>
            <consortium name="Mycorrhizal Genomics Consortium"/>
            <person name="Kohler A."/>
            <person name="Kuo A."/>
            <person name="Nagy L.G."/>
            <person name="Floudas D."/>
            <person name="Copeland A."/>
            <person name="Barry K.W."/>
            <person name="Cichocki N."/>
            <person name="Veneault-Fourrey C."/>
            <person name="LaButti K."/>
            <person name="Lindquist E.A."/>
            <person name="Lipzen A."/>
            <person name="Lundell T."/>
            <person name="Morin E."/>
            <person name="Murat C."/>
            <person name="Riley R."/>
            <person name="Ohm R."/>
            <person name="Sun H."/>
            <person name="Tunlid A."/>
            <person name="Henrissat B."/>
            <person name="Grigoriev I.V."/>
            <person name="Hibbett D.S."/>
            <person name="Martin F."/>
        </authorList>
    </citation>
    <scope>NUCLEOTIDE SEQUENCE [LARGE SCALE GENOMIC DNA]</scope>
    <source>
        <strain evidence="3">Foug A</strain>
    </source>
</reference>
<sequence>MTEKGRQKDINPCHLPSASQLGIQSEFPQDPSPSYPTLVYTDEHVGRREILNNYGLDVHANESNQHPIAGGTGSFITVPHTTASNPASSYFTQWAFDHPLVDTNENAGQHKFLHNHRPYINTGGSNQPIVADTIDFFTPTPPTLSVQTSNYCIHQTLEPIHASARPSPYPSELVQSIHVFRAPCTIEQERGVLMSTGVIQAVDDVVITGQSLPPPRRDRQPQCMLAATPGPSVEDPQIGALVDTHSCISMDVQKSIISKAKNDFCCNFLCEYPFPSPTDSNASALTLVNNVITNVLGDAQYWDVDALHSKGMLTSIINNASTMRSSFKNAARSVVPFIYHLTPKTTLSTDSKTRNRYKQRVSELLMNYTFLYQEDGEFGHDALIGLPLTLIWAKPGAEIPTFQLDDKLFKGILALTGVAITSTLQEYEMGQYKCMEFSQKNAGTDYDSITAIIQDVQESHVEHYEFLRSHLVSLITLLTGPV</sequence>
<gene>
    <name evidence="2" type="ORF">SCLCIDRAFT_1176460</name>
</gene>
<dbReference type="OrthoDB" id="2683066at2759"/>
<keyword evidence="3" id="KW-1185">Reference proteome</keyword>
<dbReference type="InParanoid" id="A0A0C3AVN5"/>
<dbReference type="Proteomes" id="UP000053989">
    <property type="component" value="Unassembled WGS sequence"/>
</dbReference>
<dbReference type="HOGENOM" id="CLU_047871_0_0_1"/>
<evidence type="ECO:0000313" key="3">
    <source>
        <dbReference type="Proteomes" id="UP000053989"/>
    </source>
</evidence>
<dbReference type="STRING" id="1036808.A0A0C3AVN5"/>
<evidence type="ECO:0000259" key="1">
    <source>
        <dbReference type="Pfam" id="PF20149"/>
    </source>
</evidence>
<dbReference type="EMBL" id="KN822007">
    <property type="protein sequence ID" value="KIM69017.1"/>
    <property type="molecule type" value="Genomic_DNA"/>
</dbReference>
<name>A0A0C3AVN5_9AGAM</name>
<dbReference type="Pfam" id="PF20149">
    <property type="entry name" value="DUF6532"/>
    <property type="match status" value="1"/>
</dbReference>
<dbReference type="AlphaFoldDB" id="A0A0C3AVN5"/>
<organism evidence="2 3">
    <name type="scientific">Scleroderma citrinum Foug A</name>
    <dbReference type="NCBI Taxonomy" id="1036808"/>
    <lineage>
        <taxon>Eukaryota</taxon>
        <taxon>Fungi</taxon>
        <taxon>Dikarya</taxon>
        <taxon>Basidiomycota</taxon>
        <taxon>Agaricomycotina</taxon>
        <taxon>Agaricomycetes</taxon>
        <taxon>Agaricomycetidae</taxon>
        <taxon>Boletales</taxon>
        <taxon>Sclerodermatineae</taxon>
        <taxon>Sclerodermataceae</taxon>
        <taxon>Scleroderma</taxon>
    </lineage>
</organism>
<dbReference type="InterPro" id="IPR045341">
    <property type="entry name" value="DUF6532"/>
</dbReference>
<evidence type="ECO:0000313" key="2">
    <source>
        <dbReference type="EMBL" id="KIM69017.1"/>
    </source>
</evidence>
<accession>A0A0C3AVN5</accession>
<reference evidence="2 3" key="1">
    <citation type="submission" date="2014-04" db="EMBL/GenBank/DDBJ databases">
        <authorList>
            <consortium name="DOE Joint Genome Institute"/>
            <person name="Kuo A."/>
            <person name="Kohler A."/>
            <person name="Nagy L.G."/>
            <person name="Floudas D."/>
            <person name="Copeland A."/>
            <person name="Barry K.W."/>
            <person name="Cichocki N."/>
            <person name="Veneault-Fourrey C."/>
            <person name="LaButti K."/>
            <person name="Lindquist E.A."/>
            <person name="Lipzen A."/>
            <person name="Lundell T."/>
            <person name="Morin E."/>
            <person name="Murat C."/>
            <person name="Sun H."/>
            <person name="Tunlid A."/>
            <person name="Henrissat B."/>
            <person name="Grigoriev I.V."/>
            <person name="Hibbett D.S."/>
            <person name="Martin F."/>
            <person name="Nordberg H.P."/>
            <person name="Cantor M.N."/>
            <person name="Hua S.X."/>
        </authorList>
    </citation>
    <scope>NUCLEOTIDE SEQUENCE [LARGE SCALE GENOMIC DNA]</scope>
    <source>
        <strain evidence="2 3">Foug A</strain>
    </source>
</reference>
<protein>
    <recommendedName>
        <fullName evidence="1">DUF6532 domain-containing protein</fullName>
    </recommendedName>
</protein>
<feature type="domain" description="DUF6532" evidence="1">
    <location>
        <begin position="260"/>
        <end position="455"/>
    </location>
</feature>